<organism evidence="2 3">
    <name type="scientific">Ruania alkalisoli</name>
    <dbReference type="NCBI Taxonomy" id="2779775"/>
    <lineage>
        <taxon>Bacteria</taxon>
        <taxon>Bacillati</taxon>
        <taxon>Actinomycetota</taxon>
        <taxon>Actinomycetes</taxon>
        <taxon>Micrococcales</taxon>
        <taxon>Ruaniaceae</taxon>
        <taxon>Ruania</taxon>
    </lineage>
</organism>
<feature type="chain" id="PRO_5039610725" description="GerMN domain-containing protein" evidence="1">
    <location>
        <begin position="22"/>
        <end position="163"/>
    </location>
</feature>
<name>A0A7M1SZ69_9MICO</name>
<evidence type="ECO:0000256" key="1">
    <source>
        <dbReference type="SAM" id="SignalP"/>
    </source>
</evidence>
<dbReference type="AlphaFoldDB" id="A0A7M1SZ69"/>
<reference evidence="2 3" key="1">
    <citation type="submission" date="2020-10" db="EMBL/GenBank/DDBJ databases">
        <title>Haloactinobacterium sp. RN3S43, a bacterium isolated from saline soil.</title>
        <authorList>
            <person name="Sun J.-Q."/>
        </authorList>
    </citation>
    <scope>NUCLEOTIDE SEQUENCE [LARGE SCALE GENOMIC DNA]</scope>
    <source>
        <strain evidence="2 3">RN3S43</strain>
    </source>
</reference>
<feature type="signal peptide" evidence="1">
    <location>
        <begin position="1"/>
        <end position="21"/>
    </location>
</feature>
<dbReference type="EMBL" id="CP063169">
    <property type="protein sequence ID" value="QOR71933.1"/>
    <property type="molecule type" value="Genomic_DNA"/>
</dbReference>
<keyword evidence="3" id="KW-1185">Reference proteome</keyword>
<sequence>MTSWLRHVALLVALAGVGGCAVQPSPVEQGPQAPTGLAPGVTLYFLDDGELVPQERQTRRLGSMQEAVSLLLTGPGGSGLATGIAEVAVHTTHVTVGEDVIDVRLPLPTGDVTSDGVNQIVCTVLATHVQAGGSPEMQVRLTFTDIPATSSDPLTEPRTCPLL</sequence>
<protein>
    <recommendedName>
        <fullName evidence="4">GerMN domain-containing protein</fullName>
    </recommendedName>
</protein>
<proteinExistence type="predicted"/>
<evidence type="ECO:0000313" key="2">
    <source>
        <dbReference type="EMBL" id="QOR71933.1"/>
    </source>
</evidence>
<evidence type="ECO:0008006" key="4">
    <source>
        <dbReference type="Google" id="ProtNLM"/>
    </source>
</evidence>
<dbReference type="RefSeq" id="WP_193498581.1">
    <property type="nucleotide sequence ID" value="NZ_CP063169.1"/>
</dbReference>
<gene>
    <name evidence="2" type="ORF">IM660_06670</name>
</gene>
<dbReference type="KEGG" id="halt:IM660_06670"/>
<evidence type="ECO:0000313" key="3">
    <source>
        <dbReference type="Proteomes" id="UP000593758"/>
    </source>
</evidence>
<dbReference type="PROSITE" id="PS51257">
    <property type="entry name" value="PROKAR_LIPOPROTEIN"/>
    <property type="match status" value="1"/>
</dbReference>
<accession>A0A7M1SZ69</accession>
<dbReference type="Proteomes" id="UP000593758">
    <property type="component" value="Chromosome"/>
</dbReference>
<keyword evidence="1" id="KW-0732">Signal</keyword>